<organism evidence="1 2">
    <name type="scientific">Borreliella yangtzensis</name>
    <dbReference type="NCBI Taxonomy" id="683292"/>
    <lineage>
        <taxon>Bacteria</taxon>
        <taxon>Pseudomonadati</taxon>
        <taxon>Spirochaetota</taxon>
        <taxon>Spirochaetia</taxon>
        <taxon>Spirochaetales</taxon>
        <taxon>Borreliaceae</taxon>
        <taxon>Borreliella</taxon>
    </lineage>
</organism>
<name>A0ABR6PAW8_9SPIR</name>
<sequence length="71" mass="8241">MENLDKNRLTSIDARRINYVENNIFGFGITTKQLRIVYSMIAKSKETLNEIKYNSNSQNIFLVNTPCILNL</sequence>
<keyword evidence="2" id="KW-1185">Reference proteome</keyword>
<dbReference type="EMBL" id="JACHFG010000007">
    <property type="protein sequence ID" value="MBB6043425.1"/>
    <property type="molecule type" value="Genomic_DNA"/>
</dbReference>
<accession>A0ABR6PAW8</accession>
<evidence type="ECO:0000313" key="2">
    <source>
        <dbReference type="Proteomes" id="UP000555838"/>
    </source>
</evidence>
<proteinExistence type="predicted"/>
<evidence type="ECO:0000313" key="1">
    <source>
        <dbReference type="EMBL" id="MBB6043425.1"/>
    </source>
</evidence>
<reference evidence="1 2" key="1">
    <citation type="submission" date="2020-08" db="EMBL/GenBank/DDBJ databases">
        <title>Genomic Encyclopedia of Type Strains, Phase IV (KMG-IV): sequencing the most valuable type-strain genomes for metagenomic binning, comparative biology and taxonomic classification.</title>
        <authorList>
            <person name="Goeker M."/>
        </authorList>
    </citation>
    <scope>NUCLEOTIDE SEQUENCE [LARGE SCALE GENOMIC DNA]</scope>
    <source>
        <strain evidence="1 2">DSM 24625</strain>
    </source>
</reference>
<gene>
    <name evidence="1" type="ORF">HNP68_001047</name>
</gene>
<protein>
    <submittedName>
        <fullName evidence="1">Uncharacterized protein</fullName>
    </submittedName>
</protein>
<dbReference type="Proteomes" id="UP000555838">
    <property type="component" value="Unassembled WGS sequence"/>
</dbReference>
<comment type="caution">
    <text evidence="1">The sequence shown here is derived from an EMBL/GenBank/DDBJ whole genome shotgun (WGS) entry which is preliminary data.</text>
</comment>